<accession>A0A1Y5RLK9</accession>
<dbReference type="GO" id="GO:0032259">
    <property type="term" value="P:methylation"/>
    <property type="evidence" value="ECO:0007669"/>
    <property type="project" value="UniProtKB-KW"/>
</dbReference>
<dbReference type="RefSeq" id="WP_085835102.1">
    <property type="nucleotide sequence ID" value="NZ_FWFS01000001.1"/>
</dbReference>
<dbReference type="EC" id="2.1.1.132" evidence="7"/>
<dbReference type="Gene3D" id="3.40.50.150">
    <property type="entry name" value="Vaccinia Virus protein VP39"/>
    <property type="match status" value="1"/>
</dbReference>
<dbReference type="NCBIfam" id="TIGR02467">
    <property type="entry name" value="CbiE"/>
    <property type="match status" value="1"/>
</dbReference>
<dbReference type="EMBL" id="FWFS01000001">
    <property type="protein sequence ID" value="SLN17485.1"/>
    <property type="molecule type" value="Genomic_DNA"/>
</dbReference>
<organism evidence="7 8">
    <name type="scientific">Aquimixticola soesokkakensis</name>
    <dbReference type="NCBI Taxonomy" id="1519096"/>
    <lineage>
        <taxon>Bacteria</taxon>
        <taxon>Pseudomonadati</taxon>
        <taxon>Pseudomonadota</taxon>
        <taxon>Alphaproteobacteria</taxon>
        <taxon>Rhodobacterales</taxon>
        <taxon>Paracoccaceae</taxon>
        <taxon>Aquimixticola</taxon>
    </lineage>
</organism>
<reference evidence="7 8" key="1">
    <citation type="submission" date="2017-03" db="EMBL/GenBank/DDBJ databases">
        <authorList>
            <person name="Afonso C.L."/>
            <person name="Miller P.J."/>
            <person name="Scott M.A."/>
            <person name="Spackman E."/>
            <person name="Goraichik I."/>
            <person name="Dimitrov K.M."/>
            <person name="Suarez D.L."/>
            <person name="Swayne D.E."/>
        </authorList>
    </citation>
    <scope>NUCLEOTIDE SEQUENCE [LARGE SCALE GENOMIC DNA]</scope>
    <source>
        <strain evidence="7 8">CECT 8620</strain>
    </source>
</reference>
<dbReference type="InterPro" id="IPR035996">
    <property type="entry name" value="4pyrrol_Methylase_sf"/>
</dbReference>
<dbReference type="InterPro" id="IPR014008">
    <property type="entry name" value="Cbl_synth_MTase_CbiT"/>
</dbReference>
<dbReference type="Pfam" id="PF00590">
    <property type="entry name" value="TP_methylase"/>
    <property type="match status" value="1"/>
</dbReference>
<dbReference type="InterPro" id="IPR006365">
    <property type="entry name" value="Cbl_synth_CobL"/>
</dbReference>
<protein>
    <submittedName>
        <fullName evidence="7">Precorrin-6Y C(5,15)-methyltransferase [decarboxylating]</fullName>
        <ecNumber evidence="7">2.1.1.132</ecNumber>
    </submittedName>
</protein>
<dbReference type="InterPro" id="IPR000878">
    <property type="entry name" value="4pyrrol_Mease"/>
</dbReference>
<dbReference type="PIRSF" id="PIRSF036428">
    <property type="entry name" value="CobL"/>
    <property type="match status" value="1"/>
</dbReference>
<keyword evidence="5" id="KW-0949">S-adenosyl-L-methionine</keyword>
<dbReference type="AlphaFoldDB" id="A0A1Y5RLK9"/>
<feature type="domain" description="Tetrapyrrole methylase" evidence="6">
    <location>
        <begin position="7"/>
        <end position="181"/>
    </location>
</feature>
<dbReference type="GO" id="GO:0008276">
    <property type="term" value="F:protein methyltransferase activity"/>
    <property type="evidence" value="ECO:0007669"/>
    <property type="project" value="InterPro"/>
</dbReference>
<dbReference type="GO" id="GO:0009236">
    <property type="term" value="P:cobalamin biosynthetic process"/>
    <property type="evidence" value="ECO:0007669"/>
    <property type="project" value="UniProtKB-UniPathway"/>
</dbReference>
<dbReference type="OrthoDB" id="9787825at2"/>
<keyword evidence="8" id="KW-1185">Reference proteome</keyword>
<dbReference type="SUPFAM" id="SSF53790">
    <property type="entry name" value="Tetrapyrrole methylase"/>
    <property type="match status" value="1"/>
</dbReference>
<dbReference type="UniPathway" id="UPA00148"/>
<comment type="pathway">
    <text evidence="1">Cofactor biosynthesis; adenosylcobalamin biosynthesis.</text>
</comment>
<evidence type="ECO:0000256" key="3">
    <source>
        <dbReference type="ARBA" id="ARBA00022603"/>
    </source>
</evidence>
<keyword evidence="3 7" id="KW-0489">Methyltransferase</keyword>
<evidence type="ECO:0000256" key="1">
    <source>
        <dbReference type="ARBA" id="ARBA00004953"/>
    </source>
</evidence>
<evidence type="ECO:0000313" key="8">
    <source>
        <dbReference type="Proteomes" id="UP000193862"/>
    </source>
</evidence>
<dbReference type="Gene3D" id="3.40.1010.10">
    <property type="entry name" value="Cobalt-precorrin-4 Transmethylase, Domain 1"/>
    <property type="match status" value="1"/>
</dbReference>
<sequence length="396" mass="41488">MSEVWLNIVGLGADGIAGLSPAAASLVRSAQVLVGGARHLALVDSPASKLPWPSPFSHLIDQISAHRGKRVVVLVSGDPMWFSAGATLAAQFGREACVHPHPSAFQLAAARMGWALQHCETLSAHGRASEAVLAHVTQGAKLLVLTSDGETPDRIAALLRDTGFGASRLTVLGNLGATETRQTATAREGFGDSPALNTLAIDCRADEDTALLPRTGLPDAAYASDGTMTKQEIRAVTLAKLVPVPRGLLWDVGAGAGSVAIEWMRAASGARAIAIEPRADRRAFCARNAMTLGTPTLDIRGETAPDALDGLPAPDAVFVGGGLTLDTFAIAHASLRPMGRFVANTVTLEGEATLLTLHQKYGGTLSRLSVERAEPIGRLTGWRASRTVTQWSLTKR</sequence>
<evidence type="ECO:0000256" key="5">
    <source>
        <dbReference type="ARBA" id="ARBA00022691"/>
    </source>
</evidence>
<dbReference type="PANTHER" id="PTHR43182">
    <property type="entry name" value="COBALT-PRECORRIN-6B C(15)-METHYLTRANSFERASE (DECARBOXYLATING)"/>
    <property type="match status" value="1"/>
</dbReference>
<dbReference type="NCBIfam" id="TIGR02469">
    <property type="entry name" value="CbiT"/>
    <property type="match status" value="1"/>
</dbReference>
<keyword evidence="2" id="KW-0169">Cobalamin biosynthesis</keyword>
<evidence type="ECO:0000259" key="6">
    <source>
        <dbReference type="Pfam" id="PF00590"/>
    </source>
</evidence>
<keyword evidence="4 7" id="KW-0808">Transferase</keyword>
<evidence type="ECO:0000256" key="2">
    <source>
        <dbReference type="ARBA" id="ARBA00022573"/>
    </source>
</evidence>
<dbReference type="InterPro" id="IPR014777">
    <property type="entry name" value="4pyrrole_Mease_sub1"/>
</dbReference>
<dbReference type="Proteomes" id="UP000193862">
    <property type="component" value="Unassembled WGS sequence"/>
</dbReference>
<evidence type="ECO:0000313" key="7">
    <source>
        <dbReference type="EMBL" id="SLN17485.1"/>
    </source>
</evidence>
<evidence type="ECO:0000256" key="4">
    <source>
        <dbReference type="ARBA" id="ARBA00022679"/>
    </source>
</evidence>
<dbReference type="GO" id="GO:0046025">
    <property type="term" value="F:precorrin-6Y C5,15-methyltransferase (decarboxylating) activity"/>
    <property type="evidence" value="ECO:0007669"/>
    <property type="project" value="UniProtKB-EC"/>
</dbReference>
<dbReference type="CDD" id="cd11644">
    <property type="entry name" value="Precorrin-6Y-MT"/>
    <property type="match status" value="1"/>
</dbReference>
<dbReference type="InterPro" id="IPR029063">
    <property type="entry name" value="SAM-dependent_MTases_sf"/>
</dbReference>
<dbReference type="InterPro" id="IPR012818">
    <property type="entry name" value="CbiE"/>
</dbReference>
<dbReference type="SUPFAM" id="SSF53335">
    <property type="entry name" value="S-adenosyl-L-methionine-dependent methyltransferases"/>
    <property type="match status" value="1"/>
</dbReference>
<proteinExistence type="predicted"/>
<dbReference type="InterPro" id="IPR050714">
    <property type="entry name" value="Cobalamin_biosynth_MTase"/>
</dbReference>
<gene>
    <name evidence="7" type="primary">cobL</name>
    <name evidence="7" type="ORF">AQS8620_00371</name>
</gene>
<name>A0A1Y5RLK9_9RHOB</name>
<dbReference type="PANTHER" id="PTHR43182:SF1">
    <property type="entry name" value="COBALT-PRECORRIN-7 C(5)-METHYLTRANSFERASE"/>
    <property type="match status" value="1"/>
</dbReference>